<accession>A0A814LXQ4</accession>
<sequence>MPTHSDSDQDDFNPTFSNFDPHPDQNRIRNNRISHFTYEELTISRLANQIDILLNNPNRIFNNITNENRVEQNQTSPPPRKSNRNEMRNHTPIGMKFEDVWTNLKIN</sequence>
<feature type="region of interest" description="Disordered" evidence="1">
    <location>
        <begin position="65"/>
        <end position="94"/>
    </location>
</feature>
<comment type="caution">
    <text evidence="2">The sequence shown here is derived from an EMBL/GenBank/DDBJ whole genome shotgun (WGS) entry which is preliminary data.</text>
</comment>
<dbReference type="EMBL" id="CAJNOC010006167">
    <property type="protein sequence ID" value="CAF1071609.1"/>
    <property type="molecule type" value="Genomic_DNA"/>
</dbReference>
<dbReference type="AlphaFoldDB" id="A0A814LXQ4"/>
<reference evidence="2" key="1">
    <citation type="submission" date="2021-02" db="EMBL/GenBank/DDBJ databases">
        <authorList>
            <person name="Nowell W R."/>
        </authorList>
    </citation>
    <scope>NUCLEOTIDE SEQUENCE</scope>
    <source>
        <strain evidence="2">Ploen Becks lab</strain>
    </source>
</reference>
<organism evidence="2 3">
    <name type="scientific">Brachionus calyciflorus</name>
    <dbReference type="NCBI Taxonomy" id="104777"/>
    <lineage>
        <taxon>Eukaryota</taxon>
        <taxon>Metazoa</taxon>
        <taxon>Spiralia</taxon>
        <taxon>Gnathifera</taxon>
        <taxon>Rotifera</taxon>
        <taxon>Eurotatoria</taxon>
        <taxon>Monogononta</taxon>
        <taxon>Pseudotrocha</taxon>
        <taxon>Ploima</taxon>
        <taxon>Brachionidae</taxon>
        <taxon>Brachionus</taxon>
    </lineage>
</organism>
<name>A0A814LXQ4_9BILA</name>
<protein>
    <submittedName>
        <fullName evidence="2">Uncharacterized protein</fullName>
    </submittedName>
</protein>
<dbReference type="Proteomes" id="UP000663879">
    <property type="component" value="Unassembled WGS sequence"/>
</dbReference>
<feature type="region of interest" description="Disordered" evidence="1">
    <location>
        <begin position="1"/>
        <end position="28"/>
    </location>
</feature>
<keyword evidence="3" id="KW-1185">Reference proteome</keyword>
<gene>
    <name evidence="2" type="ORF">OXX778_LOCUS19755</name>
</gene>
<proteinExistence type="predicted"/>
<evidence type="ECO:0000313" key="2">
    <source>
        <dbReference type="EMBL" id="CAF1071609.1"/>
    </source>
</evidence>
<evidence type="ECO:0000313" key="3">
    <source>
        <dbReference type="Proteomes" id="UP000663879"/>
    </source>
</evidence>
<evidence type="ECO:0000256" key="1">
    <source>
        <dbReference type="SAM" id="MobiDB-lite"/>
    </source>
</evidence>